<dbReference type="GO" id="GO:0042802">
    <property type="term" value="F:identical protein binding"/>
    <property type="evidence" value="ECO:0007669"/>
    <property type="project" value="TreeGrafter"/>
</dbReference>
<dbReference type="Proteomes" id="UP000254052">
    <property type="component" value="Unassembled WGS sequence"/>
</dbReference>
<evidence type="ECO:0000259" key="6">
    <source>
        <dbReference type="Pfam" id="PF00155"/>
    </source>
</evidence>
<accession>A0A377B6Z1</accession>
<dbReference type="GO" id="GO:0005829">
    <property type="term" value="C:cytosol"/>
    <property type="evidence" value="ECO:0007669"/>
    <property type="project" value="TreeGrafter"/>
</dbReference>
<reference evidence="7 8" key="1">
    <citation type="submission" date="2018-06" db="EMBL/GenBank/DDBJ databases">
        <authorList>
            <consortium name="Pathogen Informatics"/>
            <person name="Doyle S."/>
        </authorList>
    </citation>
    <scope>NUCLEOTIDE SEQUENCE [LARGE SCALE GENOMIC DNA]</scope>
    <source>
        <strain evidence="7 8">NCTC9962</strain>
    </source>
</reference>
<dbReference type="Pfam" id="PF00155">
    <property type="entry name" value="Aminotran_1_2"/>
    <property type="match status" value="1"/>
</dbReference>
<dbReference type="InterPro" id="IPR015424">
    <property type="entry name" value="PyrdxlP-dep_Trfase"/>
</dbReference>
<gene>
    <name evidence="7" type="primary">tyrB_3</name>
    <name evidence="7" type="ORF">NCTC9962_03736</name>
</gene>
<dbReference type="AlphaFoldDB" id="A0A377B6Z1"/>
<comment type="subunit">
    <text evidence="2">Homodimer.</text>
</comment>
<dbReference type="InterPro" id="IPR004839">
    <property type="entry name" value="Aminotransferase_I/II_large"/>
</dbReference>
<keyword evidence="3 7" id="KW-0032">Aminotransferase</keyword>
<dbReference type="InterPro" id="IPR000796">
    <property type="entry name" value="Asp_trans"/>
</dbReference>
<evidence type="ECO:0000313" key="8">
    <source>
        <dbReference type="Proteomes" id="UP000254052"/>
    </source>
</evidence>
<keyword evidence="4 7" id="KW-0808">Transferase</keyword>
<dbReference type="EC" id="2.6.1.57" evidence="7"/>
<dbReference type="SUPFAM" id="SSF53383">
    <property type="entry name" value="PLP-dependent transferases"/>
    <property type="match status" value="1"/>
</dbReference>
<evidence type="ECO:0000256" key="3">
    <source>
        <dbReference type="ARBA" id="ARBA00022576"/>
    </source>
</evidence>
<protein>
    <submittedName>
        <fullName evidence="7">Aromatic amino acid aminotransferase</fullName>
        <ecNumber evidence="7">2.6.1.57</ecNumber>
    </submittedName>
</protein>
<dbReference type="GO" id="GO:0033585">
    <property type="term" value="P:L-phenylalanine biosynthetic process from chorismate via phenylpyruvate"/>
    <property type="evidence" value="ECO:0007669"/>
    <property type="project" value="TreeGrafter"/>
</dbReference>
<dbReference type="EMBL" id="UGED01000008">
    <property type="protein sequence ID" value="STL49472.1"/>
    <property type="molecule type" value="Genomic_DNA"/>
</dbReference>
<name>A0A377B6Z1_ECOLX</name>
<dbReference type="InterPro" id="IPR015422">
    <property type="entry name" value="PyrdxlP-dep_Trfase_small"/>
</dbReference>
<dbReference type="PANTHER" id="PTHR11879:SF37">
    <property type="entry name" value="AROMATIC-AMINO-ACID AMINOTRANSFERASE"/>
    <property type="match status" value="1"/>
</dbReference>
<dbReference type="GO" id="GO:0004838">
    <property type="term" value="F:L-tyrosine-2-oxoglutarate transaminase activity"/>
    <property type="evidence" value="ECO:0007669"/>
    <property type="project" value="TreeGrafter"/>
</dbReference>
<proteinExistence type="predicted"/>
<evidence type="ECO:0000256" key="2">
    <source>
        <dbReference type="ARBA" id="ARBA00011738"/>
    </source>
</evidence>
<dbReference type="Gene3D" id="3.90.1150.10">
    <property type="entry name" value="Aspartate Aminotransferase, domain 1"/>
    <property type="match status" value="1"/>
</dbReference>
<dbReference type="GO" id="GO:0030170">
    <property type="term" value="F:pyridoxal phosphate binding"/>
    <property type="evidence" value="ECO:0007669"/>
    <property type="project" value="InterPro"/>
</dbReference>
<dbReference type="PANTHER" id="PTHR11879">
    <property type="entry name" value="ASPARTATE AMINOTRANSFERASE"/>
    <property type="match status" value="1"/>
</dbReference>
<evidence type="ECO:0000256" key="4">
    <source>
        <dbReference type="ARBA" id="ARBA00022679"/>
    </source>
</evidence>
<sequence length="96" mass="10974">MRTRILAMRQELVKVLSTEMPERNFDYLLNQRGMFSYTGLSAAQVDRLREEFGVYLIASGRNVCRRVKYGKCTTCGKGVCCGDVMQESRLELPSLQ</sequence>
<organism evidence="7 8">
    <name type="scientific">Escherichia coli</name>
    <dbReference type="NCBI Taxonomy" id="562"/>
    <lineage>
        <taxon>Bacteria</taxon>
        <taxon>Pseudomonadati</taxon>
        <taxon>Pseudomonadota</taxon>
        <taxon>Gammaproteobacteria</taxon>
        <taxon>Enterobacterales</taxon>
        <taxon>Enterobacteriaceae</taxon>
        <taxon>Escherichia</taxon>
    </lineage>
</organism>
<comment type="cofactor">
    <cofactor evidence="1">
        <name>pyridoxal 5'-phosphate</name>
        <dbReference type="ChEBI" id="CHEBI:597326"/>
    </cofactor>
</comment>
<feature type="domain" description="Aminotransferase class I/classII large" evidence="6">
    <location>
        <begin position="1"/>
        <end position="58"/>
    </location>
</feature>
<keyword evidence="5" id="KW-0663">Pyridoxal phosphate</keyword>
<evidence type="ECO:0000313" key="7">
    <source>
        <dbReference type="EMBL" id="STL49472.1"/>
    </source>
</evidence>
<evidence type="ECO:0000256" key="1">
    <source>
        <dbReference type="ARBA" id="ARBA00001933"/>
    </source>
</evidence>
<evidence type="ECO:0000256" key="5">
    <source>
        <dbReference type="ARBA" id="ARBA00022898"/>
    </source>
</evidence>